<comment type="subcellular location">
    <subcellularLocation>
        <location evidence="3">Cytoplasm</location>
    </subcellularLocation>
</comment>
<feature type="domain" description="PAP-associated" evidence="11">
    <location>
        <begin position="251"/>
        <end position="314"/>
    </location>
</feature>
<evidence type="ECO:0000313" key="14">
    <source>
        <dbReference type="Proteomes" id="UP000279259"/>
    </source>
</evidence>
<dbReference type="InterPro" id="IPR043519">
    <property type="entry name" value="NT_sf"/>
</dbReference>
<accession>A0A427YGV7</accession>
<comment type="cofactor">
    <cofactor evidence="1">
        <name>Mn(2+)</name>
        <dbReference type="ChEBI" id="CHEBI:29035"/>
    </cofactor>
</comment>
<feature type="region of interest" description="Disordered" evidence="10">
    <location>
        <begin position="537"/>
        <end position="578"/>
    </location>
</feature>
<reference evidence="13 14" key="1">
    <citation type="submission" date="2018-11" db="EMBL/GenBank/DDBJ databases">
        <title>Genome sequence of Saitozyma podzolica DSM 27192.</title>
        <authorList>
            <person name="Aliyu H."/>
            <person name="Gorte O."/>
            <person name="Ochsenreither K."/>
        </authorList>
    </citation>
    <scope>NUCLEOTIDE SEQUENCE [LARGE SCALE GENOMIC DNA]</scope>
    <source>
        <strain evidence="13 14">DSM 27192</strain>
    </source>
</reference>
<dbReference type="SUPFAM" id="SSF81301">
    <property type="entry name" value="Nucleotidyltransferase"/>
    <property type="match status" value="1"/>
</dbReference>
<dbReference type="Gene3D" id="3.30.460.10">
    <property type="entry name" value="Beta Polymerase, domain 2"/>
    <property type="match status" value="1"/>
</dbReference>
<dbReference type="OrthoDB" id="407432at2759"/>
<evidence type="ECO:0000259" key="12">
    <source>
        <dbReference type="Pfam" id="PF22600"/>
    </source>
</evidence>
<name>A0A427YGV7_9TREE</name>
<evidence type="ECO:0000256" key="6">
    <source>
        <dbReference type="ARBA" id="ARBA00022490"/>
    </source>
</evidence>
<evidence type="ECO:0000256" key="9">
    <source>
        <dbReference type="ARBA" id="ARBA00022842"/>
    </source>
</evidence>
<keyword evidence="7" id="KW-0808">Transferase</keyword>
<evidence type="ECO:0000256" key="2">
    <source>
        <dbReference type="ARBA" id="ARBA00001946"/>
    </source>
</evidence>
<organism evidence="13 14">
    <name type="scientific">Saitozyma podzolica</name>
    <dbReference type="NCBI Taxonomy" id="1890683"/>
    <lineage>
        <taxon>Eukaryota</taxon>
        <taxon>Fungi</taxon>
        <taxon>Dikarya</taxon>
        <taxon>Basidiomycota</taxon>
        <taxon>Agaricomycotina</taxon>
        <taxon>Tremellomycetes</taxon>
        <taxon>Tremellales</taxon>
        <taxon>Trimorphomycetaceae</taxon>
        <taxon>Saitozyma</taxon>
    </lineage>
</organism>
<gene>
    <name evidence="13" type="ORF">EHS25_001652</name>
</gene>
<feature type="region of interest" description="Disordered" evidence="10">
    <location>
        <begin position="361"/>
        <end position="429"/>
    </location>
</feature>
<keyword evidence="14" id="KW-1185">Reference proteome</keyword>
<dbReference type="Proteomes" id="UP000279259">
    <property type="component" value="Unassembled WGS sequence"/>
</dbReference>
<dbReference type="GO" id="GO:0010605">
    <property type="term" value="P:negative regulation of macromolecule metabolic process"/>
    <property type="evidence" value="ECO:0007669"/>
    <property type="project" value="UniProtKB-ARBA"/>
</dbReference>
<feature type="compositionally biased region" description="Low complexity" evidence="10">
    <location>
        <begin position="368"/>
        <end position="381"/>
    </location>
</feature>
<dbReference type="PANTHER" id="PTHR12271:SF40">
    <property type="entry name" value="POLY(A) RNA POLYMERASE GLD2"/>
    <property type="match status" value="1"/>
</dbReference>
<dbReference type="PANTHER" id="PTHR12271">
    <property type="entry name" value="POLY A POLYMERASE CID PAP -RELATED"/>
    <property type="match status" value="1"/>
</dbReference>
<dbReference type="GO" id="GO:0031123">
    <property type="term" value="P:RNA 3'-end processing"/>
    <property type="evidence" value="ECO:0007669"/>
    <property type="project" value="TreeGrafter"/>
</dbReference>
<evidence type="ECO:0000256" key="4">
    <source>
        <dbReference type="ARBA" id="ARBA00008593"/>
    </source>
</evidence>
<keyword evidence="6" id="KW-0963">Cytoplasm</keyword>
<evidence type="ECO:0000256" key="3">
    <source>
        <dbReference type="ARBA" id="ARBA00004496"/>
    </source>
</evidence>
<dbReference type="AlphaFoldDB" id="A0A427YGV7"/>
<feature type="region of interest" description="Disordered" evidence="10">
    <location>
        <begin position="462"/>
        <end position="504"/>
    </location>
</feature>
<dbReference type="Pfam" id="PF22600">
    <property type="entry name" value="MTPAP-like_central"/>
    <property type="match status" value="1"/>
</dbReference>
<dbReference type="EC" id="2.7.7.19" evidence="5"/>
<dbReference type="Gene3D" id="1.10.1410.10">
    <property type="match status" value="1"/>
</dbReference>
<evidence type="ECO:0000256" key="7">
    <source>
        <dbReference type="ARBA" id="ARBA00022679"/>
    </source>
</evidence>
<dbReference type="Pfam" id="PF03828">
    <property type="entry name" value="PAP_assoc"/>
    <property type="match status" value="1"/>
</dbReference>
<proteinExistence type="inferred from homology"/>
<evidence type="ECO:0000259" key="11">
    <source>
        <dbReference type="Pfam" id="PF03828"/>
    </source>
</evidence>
<dbReference type="CDD" id="cd05402">
    <property type="entry name" value="NT_PAP_TUTase"/>
    <property type="match status" value="1"/>
</dbReference>
<dbReference type="InterPro" id="IPR002058">
    <property type="entry name" value="PAP_assoc"/>
</dbReference>
<keyword evidence="9" id="KW-0460">Magnesium</keyword>
<comment type="caution">
    <text evidence="13">The sequence shown here is derived from an EMBL/GenBank/DDBJ whole genome shotgun (WGS) entry which is preliminary data.</text>
</comment>
<evidence type="ECO:0000313" key="13">
    <source>
        <dbReference type="EMBL" id="RSH90318.1"/>
    </source>
</evidence>
<keyword evidence="8" id="KW-0479">Metal-binding</keyword>
<evidence type="ECO:0000256" key="8">
    <source>
        <dbReference type="ARBA" id="ARBA00022723"/>
    </source>
</evidence>
<comment type="cofactor">
    <cofactor evidence="2">
        <name>Mg(2+)</name>
        <dbReference type="ChEBI" id="CHEBI:18420"/>
    </cofactor>
</comment>
<dbReference type="SUPFAM" id="SSF81631">
    <property type="entry name" value="PAP/OAS1 substrate-binding domain"/>
    <property type="match status" value="1"/>
</dbReference>
<dbReference type="InterPro" id="IPR054708">
    <property type="entry name" value="MTPAP-like_central"/>
</dbReference>
<dbReference type="EMBL" id="RSCD01000011">
    <property type="protein sequence ID" value="RSH90318.1"/>
    <property type="molecule type" value="Genomic_DNA"/>
</dbReference>
<comment type="similarity">
    <text evidence="4">Belongs to the DNA polymerase type-B-like family.</text>
</comment>
<evidence type="ECO:0000256" key="1">
    <source>
        <dbReference type="ARBA" id="ARBA00001936"/>
    </source>
</evidence>
<protein>
    <recommendedName>
        <fullName evidence="5">polynucleotide adenylyltransferase</fullName>
        <ecNumber evidence="5">2.7.7.19</ecNumber>
    </recommendedName>
</protein>
<sequence length="668" mass="72999">MHPGLLHRRFVTDLSSSLFSFVLPLLPTQEERAVKEEVRSLIEKLVKTIEPSARLLSFGSSQNSFGLRNSDMDLVVLIDDPSANLEASHLVQMIGDLLQRETNFDVKPLPKARIPILKLTLAPSSALPFGIACDIGIENRLAIENTRLLLTYATIDPARVRTLVLFLKVWAKRRRINSPYRGTLSSYGFTLMVLYYLVHVKQPPVLPNLQRIAPLRPLAEHEVMIQGRNVYFFDDTETLRQEWSSINFETVGELLIDFFRYFSHDFQFNNSVMSLRAGQLTKEIKGWVNDIDVGGLNEMARDRNRLCIEDPFEISYNVARTVTKDGLYTLRGEFMRATRILTQRPDRAVIALAELCRERDDELHRAPRSASPAPRALSTPRGGFTPNVPNGGWRSHSQAPFDRLAGGGPGAHMDAPTGRRGRVSETGEPDYTAQELWLQSQGPNLGNVGGLGLGFEGYNFEQSSGGRGRDTATRGLETPGGYNRGVGGGPRRSASAYDNGGSGSISAPLSPHKLYAQLELGKPHPQAPVWPAAAFDQRFHHPPGTGGSSSSFRNSSTASTGTSATSRSNSMIPNPNGATTIVGPSNTMGSLAGLGVGIEQNAPSPLPPFAPFSPPTVPSILRPLNGEPANYISPSTLLSPNNPPKQLSASPSARAWKALQRSLARWDL</sequence>
<feature type="domain" description="Poly(A) RNA polymerase mitochondrial-like central palm" evidence="12">
    <location>
        <begin position="15"/>
        <end position="153"/>
    </location>
</feature>
<feature type="compositionally biased region" description="Low complexity" evidence="10">
    <location>
        <begin position="548"/>
        <end position="570"/>
    </location>
</feature>
<dbReference type="STRING" id="1890683.A0A427YGV7"/>
<evidence type="ECO:0000256" key="10">
    <source>
        <dbReference type="SAM" id="MobiDB-lite"/>
    </source>
</evidence>
<dbReference type="GO" id="GO:1990817">
    <property type="term" value="F:poly(A) RNA polymerase activity"/>
    <property type="evidence" value="ECO:0007669"/>
    <property type="project" value="UniProtKB-EC"/>
</dbReference>
<evidence type="ECO:0000256" key="5">
    <source>
        <dbReference type="ARBA" id="ARBA00012388"/>
    </source>
</evidence>
<dbReference type="GO" id="GO:0005737">
    <property type="term" value="C:cytoplasm"/>
    <property type="evidence" value="ECO:0007669"/>
    <property type="project" value="UniProtKB-SubCell"/>
</dbReference>
<dbReference type="GO" id="GO:0046872">
    <property type="term" value="F:metal ion binding"/>
    <property type="evidence" value="ECO:0007669"/>
    <property type="project" value="UniProtKB-KW"/>
</dbReference>